<keyword evidence="2" id="KW-1185">Reference proteome</keyword>
<dbReference type="Proteomes" id="UP000287033">
    <property type="component" value="Unassembled WGS sequence"/>
</dbReference>
<accession>A0A401TNU7</accession>
<protein>
    <submittedName>
        <fullName evidence="1">Uncharacterized protein</fullName>
    </submittedName>
</protein>
<dbReference type="EMBL" id="BEZZ01121178">
    <property type="protein sequence ID" value="GCC44293.1"/>
    <property type="molecule type" value="Genomic_DNA"/>
</dbReference>
<evidence type="ECO:0000313" key="2">
    <source>
        <dbReference type="Proteomes" id="UP000287033"/>
    </source>
</evidence>
<comment type="caution">
    <text evidence="1">The sequence shown here is derived from an EMBL/GenBank/DDBJ whole genome shotgun (WGS) entry which is preliminary data.</text>
</comment>
<name>A0A401TNU7_CHIPU</name>
<sequence length="121" mass="13671">MEGDLEVANLPRVGVWRTAFTKESETCREGVGLHSVQVPIHHVIEGFDRTRVTVQPPESVRANLLEGEMLRRAVLSRGWHEELQDHAERQADCHPCSTGHQSPRHLVRHGPAKLKIAHNHC</sequence>
<gene>
    <name evidence="1" type="ORF">chiPu_0028042</name>
</gene>
<dbReference type="AlphaFoldDB" id="A0A401TNU7"/>
<organism evidence="1 2">
    <name type="scientific">Chiloscyllium punctatum</name>
    <name type="common">Brownbanded bambooshark</name>
    <name type="synonym">Hemiscyllium punctatum</name>
    <dbReference type="NCBI Taxonomy" id="137246"/>
    <lineage>
        <taxon>Eukaryota</taxon>
        <taxon>Metazoa</taxon>
        <taxon>Chordata</taxon>
        <taxon>Craniata</taxon>
        <taxon>Vertebrata</taxon>
        <taxon>Chondrichthyes</taxon>
        <taxon>Elasmobranchii</taxon>
        <taxon>Galeomorphii</taxon>
        <taxon>Galeoidea</taxon>
        <taxon>Orectolobiformes</taxon>
        <taxon>Hemiscylliidae</taxon>
        <taxon>Chiloscyllium</taxon>
    </lineage>
</organism>
<proteinExistence type="predicted"/>
<evidence type="ECO:0000313" key="1">
    <source>
        <dbReference type="EMBL" id="GCC44293.1"/>
    </source>
</evidence>
<reference evidence="1 2" key="1">
    <citation type="journal article" date="2018" name="Nat. Ecol. Evol.">
        <title>Shark genomes provide insights into elasmobranch evolution and the origin of vertebrates.</title>
        <authorList>
            <person name="Hara Y"/>
            <person name="Yamaguchi K"/>
            <person name="Onimaru K"/>
            <person name="Kadota M"/>
            <person name="Koyanagi M"/>
            <person name="Keeley SD"/>
            <person name="Tatsumi K"/>
            <person name="Tanaka K"/>
            <person name="Motone F"/>
            <person name="Kageyama Y"/>
            <person name="Nozu R"/>
            <person name="Adachi N"/>
            <person name="Nishimura O"/>
            <person name="Nakagawa R"/>
            <person name="Tanegashima C"/>
            <person name="Kiyatake I"/>
            <person name="Matsumoto R"/>
            <person name="Murakumo K"/>
            <person name="Nishida K"/>
            <person name="Terakita A"/>
            <person name="Kuratani S"/>
            <person name="Sato K"/>
            <person name="Hyodo S Kuraku.S."/>
        </authorList>
    </citation>
    <scope>NUCLEOTIDE SEQUENCE [LARGE SCALE GENOMIC DNA]</scope>
</reference>